<dbReference type="SUPFAM" id="SSF53300">
    <property type="entry name" value="vWA-like"/>
    <property type="match status" value="1"/>
</dbReference>
<evidence type="ECO:0000259" key="2">
    <source>
        <dbReference type="PROSITE" id="PS50234"/>
    </source>
</evidence>
<sequence length="760" mass="82307">MTRHSPSKPSIPSPIPARAAVSSFTMIKQDGTRIVGSVLEKFEAKQTYDDAVSKGHQASLMEQQTPDVFRVAVGNIPSHEQVQIELVYSTELAEDEESDSVRFHLPVHIGARYGEAPADFVPPPSSSSPFLTISTSVEALAPISNIGSPSHTVRTELGPDPALPNFKDLPSSHYARITLSSDTALDKDFVLTFKSAGLDSPRCVAELHPTNDTTALALSLVPRFTLPDLARQEFILVVDRSGSMAGERIAAARKALIVLLSALPHKDTLFQIVSFGHRATSLWPAGSRAYNEATLAEAMRHVDGMHADYGGTEIGDALRHTFAKRARDRPTSVLVLTDGDAWDLEGVLGSVSHAVEDAPEGAPLRVSVLGIGGRGLDGDLSFAGKVARLLKAAKTPVISNITIDWGRLLVEPEGTEGVSAPDDPALARVEEEAPQNKTLNVFDVNVDPTLLDKTVPPPAPPVILPPPPPVQQSPFKIRNFFPGSRLNITSTHTSFVAVDEAQVQVHTPLRYERPPSRPGVVQAADHVDNLILYDHDELDESDFRLFAAAVDEAEDDGAPQRYFKTESIPKPVRDAVRSVLQRTSRTNAFIHGNGQPQKAPEPGIFAWLLDRIQSPFSAPHGIHSPESQHSYTDSRPRSRSKTATRSKHSRVCKPSTAPSPPRSLSSRLSLSKTDTRSRTCETRFPQGAADELVATVLALAHAGQKMKVIGLDGHDGSDAWAWAGMHEKASEWVEGSLRDMGAQERVKELEEKVAAMLAVI</sequence>
<evidence type="ECO:0000259" key="3">
    <source>
        <dbReference type="PROSITE" id="PS51468"/>
    </source>
</evidence>
<keyword evidence="5" id="KW-1185">Reference proteome</keyword>
<evidence type="ECO:0000313" key="5">
    <source>
        <dbReference type="Proteomes" id="UP000623467"/>
    </source>
</evidence>
<feature type="domain" description="VWFA" evidence="2">
    <location>
        <begin position="233"/>
        <end position="372"/>
    </location>
</feature>
<dbReference type="SMART" id="SM00327">
    <property type="entry name" value="VWA"/>
    <property type="match status" value="1"/>
</dbReference>
<proteinExistence type="predicted"/>
<feature type="compositionally biased region" description="Basic residues" evidence="1">
    <location>
        <begin position="637"/>
        <end position="651"/>
    </location>
</feature>
<name>A0A8H6XP24_9AGAR</name>
<dbReference type="Gene3D" id="3.40.50.410">
    <property type="entry name" value="von Willebrand factor, type A domain"/>
    <property type="match status" value="1"/>
</dbReference>
<dbReference type="InterPro" id="IPR036465">
    <property type="entry name" value="vWFA_dom_sf"/>
</dbReference>
<dbReference type="SMART" id="SM00609">
    <property type="entry name" value="VIT"/>
    <property type="match status" value="1"/>
</dbReference>
<dbReference type="InterPro" id="IPR013694">
    <property type="entry name" value="VIT"/>
</dbReference>
<dbReference type="OrthoDB" id="1729737at2759"/>
<protein>
    <submittedName>
        <fullName evidence="4">Uncharacterized protein</fullName>
    </submittedName>
</protein>
<comment type="caution">
    <text evidence="4">The sequence shown here is derived from an EMBL/GenBank/DDBJ whole genome shotgun (WGS) entry which is preliminary data.</text>
</comment>
<gene>
    <name evidence="4" type="ORF">MSAN_01969400</name>
</gene>
<dbReference type="Proteomes" id="UP000623467">
    <property type="component" value="Unassembled WGS sequence"/>
</dbReference>
<evidence type="ECO:0000256" key="1">
    <source>
        <dbReference type="SAM" id="MobiDB-lite"/>
    </source>
</evidence>
<evidence type="ECO:0000313" key="4">
    <source>
        <dbReference type="EMBL" id="KAF7343881.1"/>
    </source>
</evidence>
<dbReference type="Pfam" id="PF13768">
    <property type="entry name" value="VWA_3"/>
    <property type="match status" value="1"/>
</dbReference>
<reference evidence="4" key="1">
    <citation type="submission" date="2020-05" db="EMBL/GenBank/DDBJ databases">
        <title>Mycena genomes resolve the evolution of fungal bioluminescence.</title>
        <authorList>
            <person name="Tsai I.J."/>
        </authorList>
    </citation>
    <scope>NUCLEOTIDE SEQUENCE</scope>
    <source>
        <strain evidence="4">160909Yilan</strain>
    </source>
</reference>
<dbReference type="PROSITE" id="PS51468">
    <property type="entry name" value="VIT"/>
    <property type="match status" value="1"/>
</dbReference>
<feature type="region of interest" description="Disordered" evidence="1">
    <location>
        <begin position="617"/>
        <end position="679"/>
    </location>
</feature>
<feature type="domain" description="VIT" evidence="3">
    <location>
        <begin position="1"/>
        <end position="90"/>
    </location>
</feature>
<dbReference type="PROSITE" id="PS50234">
    <property type="entry name" value="VWFA"/>
    <property type="match status" value="1"/>
</dbReference>
<dbReference type="Pfam" id="PF08487">
    <property type="entry name" value="VIT"/>
    <property type="match status" value="1"/>
</dbReference>
<feature type="compositionally biased region" description="Low complexity" evidence="1">
    <location>
        <begin position="662"/>
        <end position="672"/>
    </location>
</feature>
<dbReference type="AlphaFoldDB" id="A0A8H6XP24"/>
<accession>A0A8H6XP24</accession>
<organism evidence="4 5">
    <name type="scientific">Mycena sanguinolenta</name>
    <dbReference type="NCBI Taxonomy" id="230812"/>
    <lineage>
        <taxon>Eukaryota</taxon>
        <taxon>Fungi</taxon>
        <taxon>Dikarya</taxon>
        <taxon>Basidiomycota</taxon>
        <taxon>Agaricomycotina</taxon>
        <taxon>Agaricomycetes</taxon>
        <taxon>Agaricomycetidae</taxon>
        <taxon>Agaricales</taxon>
        <taxon>Marasmiineae</taxon>
        <taxon>Mycenaceae</taxon>
        <taxon>Mycena</taxon>
    </lineage>
</organism>
<dbReference type="EMBL" id="JACAZH010000022">
    <property type="protein sequence ID" value="KAF7343881.1"/>
    <property type="molecule type" value="Genomic_DNA"/>
</dbReference>
<dbReference type="PANTHER" id="PTHR45737:SF6">
    <property type="entry name" value="VON WILLEBRAND FACTOR A DOMAIN-CONTAINING PROTEIN 5A"/>
    <property type="match status" value="1"/>
</dbReference>
<dbReference type="PANTHER" id="PTHR45737">
    <property type="entry name" value="VON WILLEBRAND FACTOR A DOMAIN-CONTAINING PROTEIN 5A"/>
    <property type="match status" value="1"/>
</dbReference>
<dbReference type="InterPro" id="IPR002035">
    <property type="entry name" value="VWF_A"/>
</dbReference>